<dbReference type="InterPro" id="IPR053924">
    <property type="entry name" value="RecX_HTH_2nd"/>
</dbReference>
<feature type="domain" description="RecX third three-helical" evidence="8">
    <location>
        <begin position="214"/>
        <end position="259"/>
    </location>
</feature>
<dbReference type="InterPro" id="IPR036388">
    <property type="entry name" value="WH-like_DNA-bd_sf"/>
</dbReference>
<evidence type="ECO:0000313" key="11">
    <source>
        <dbReference type="Proteomes" id="UP000321893"/>
    </source>
</evidence>
<evidence type="ECO:0000256" key="6">
    <source>
        <dbReference type="HAMAP-Rule" id="MF_01114"/>
    </source>
</evidence>
<evidence type="ECO:0000313" key="10">
    <source>
        <dbReference type="EMBL" id="GEL27674.1"/>
    </source>
</evidence>
<comment type="similarity">
    <text evidence="3 6">Belongs to the RecX family.</text>
</comment>
<accession>A0A511DV65</accession>
<evidence type="ECO:0000259" key="7">
    <source>
        <dbReference type="Pfam" id="PF02631"/>
    </source>
</evidence>
<feature type="domain" description="RecX third three-helical" evidence="8">
    <location>
        <begin position="156"/>
        <end position="203"/>
    </location>
</feature>
<dbReference type="Pfam" id="PF21981">
    <property type="entry name" value="RecX_HTH3"/>
    <property type="match status" value="2"/>
</dbReference>
<dbReference type="OrthoDB" id="5421057at2"/>
<evidence type="ECO:0000256" key="4">
    <source>
        <dbReference type="ARBA" id="ARBA00018111"/>
    </source>
</evidence>
<evidence type="ECO:0000259" key="9">
    <source>
        <dbReference type="Pfam" id="PF21982"/>
    </source>
</evidence>
<dbReference type="Pfam" id="PF21982">
    <property type="entry name" value="RecX_HTH1"/>
    <property type="match status" value="1"/>
</dbReference>
<dbReference type="Pfam" id="PF02631">
    <property type="entry name" value="RecX_HTH2"/>
    <property type="match status" value="1"/>
</dbReference>
<evidence type="ECO:0000256" key="1">
    <source>
        <dbReference type="ARBA" id="ARBA00003529"/>
    </source>
</evidence>
<evidence type="ECO:0000256" key="3">
    <source>
        <dbReference type="ARBA" id="ARBA00009695"/>
    </source>
</evidence>
<evidence type="ECO:0000256" key="5">
    <source>
        <dbReference type="ARBA" id="ARBA00022490"/>
    </source>
</evidence>
<dbReference type="AlphaFoldDB" id="A0A511DV65"/>
<dbReference type="InterPro" id="IPR053925">
    <property type="entry name" value="RecX_HTH_3rd"/>
</dbReference>
<dbReference type="PANTHER" id="PTHR33602">
    <property type="entry name" value="REGULATORY PROTEIN RECX FAMILY PROTEIN"/>
    <property type="match status" value="1"/>
</dbReference>
<dbReference type="STRING" id="1423764.FC95_GL000397"/>
<dbReference type="PANTHER" id="PTHR33602:SF1">
    <property type="entry name" value="REGULATORY PROTEIN RECX FAMILY PROTEIN"/>
    <property type="match status" value="1"/>
</dbReference>
<comment type="function">
    <text evidence="1 6">Modulates RecA activity.</text>
</comment>
<dbReference type="InterPro" id="IPR003783">
    <property type="entry name" value="Regulatory_RecX"/>
</dbReference>
<dbReference type="EMBL" id="BJVK01000004">
    <property type="protein sequence ID" value="GEL27674.1"/>
    <property type="molecule type" value="Genomic_DNA"/>
</dbReference>
<comment type="caution">
    <text evidence="10">The sequence shown here is derived from an EMBL/GenBank/DDBJ whole genome shotgun (WGS) entry which is preliminary data.</text>
</comment>
<sequence length="266" mass="31520">MTQTITKIEAQKRKGRFNVYVDGQYAFPISEEVFIKYRVFKGMEVDDKLIDTLKNADNISKIHSRALNYLAHNLRTEYEVREKLADITEDEDAIDKVIDILADQTLIDDQRYADSYVRTVVRERKNGPDWIRRHLKDKRVEANYVENSLDHYYPEQDVLEIGVEVAKKQLKKYKRDSAKMAVNKTKELLMRRGFPYGDIEEIMNQTDTSEMAEQDHEVIDKVAEKYFRQYSRLEPYKRNQKIKQALYRKGFLMDDITIAMAKLENK</sequence>
<keyword evidence="5 6" id="KW-0963">Cytoplasm</keyword>
<gene>
    <name evidence="6 10" type="primary">recX</name>
    <name evidence="10" type="ORF">LKE01_04940</name>
</gene>
<reference evidence="10" key="1">
    <citation type="submission" date="2019-07" db="EMBL/GenBank/DDBJ databases">
        <title>Whole genome shotgun sequence of Lactobacillus kefiri NBRC 15888.</title>
        <authorList>
            <person name="Hosoyama A."/>
            <person name="Uohara A."/>
            <person name="Ohji S."/>
            <person name="Ichikawa N."/>
        </authorList>
    </citation>
    <scope>NUCLEOTIDE SEQUENCE [LARGE SCALE GENOMIC DNA]</scope>
    <source>
        <strain evidence="10">NBRC 15888</strain>
    </source>
</reference>
<dbReference type="Gene3D" id="1.10.10.10">
    <property type="entry name" value="Winged helix-like DNA-binding domain superfamily/Winged helix DNA-binding domain"/>
    <property type="match status" value="4"/>
</dbReference>
<evidence type="ECO:0000256" key="2">
    <source>
        <dbReference type="ARBA" id="ARBA00004496"/>
    </source>
</evidence>
<dbReference type="GO" id="GO:0005737">
    <property type="term" value="C:cytoplasm"/>
    <property type="evidence" value="ECO:0007669"/>
    <property type="project" value="UniProtKB-SubCell"/>
</dbReference>
<organism evidence="10 11">
    <name type="scientific">Lentilactobacillus kefiri</name>
    <name type="common">Lactobacillus kefiri</name>
    <dbReference type="NCBI Taxonomy" id="33962"/>
    <lineage>
        <taxon>Bacteria</taxon>
        <taxon>Bacillati</taxon>
        <taxon>Bacillota</taxon>
        <taxon>Bacilli</taxon>
        <taxon>Lactobacillales</taxon>
        <taxon>Lactobacillaceae</taxon>
        <taxon>Lentilactobacillus</taxon>
    </lineage>
</organism>
<dbReference type="InterPro" id="IPR053926">
    <property type="entry name" value="RecX_HTH_1st"/>
</dbReference>
<dbReference type="HAMAP" id="MF_01114">
    <property type="entry name" value="RecX"/>
    <property type="match status" value="1"/>
</dbReference>
<dbReference type="Proteomes" id="UP000321893">
    <property type="component" value="Unassembled WGS sequence"/>
</dbReference>
<dbReference type="NCBIfam" id="NF010733">
    <property type="entry name" value="PRK14135.1"/>
    <property type="match status" value="1"/>
</dbReference>
<comment type="subcellular location">
    <subcellularLocation>
        <location evidence="2 6">Cytoplasm</location>
    </subcellularLocation>
</comment>
<feature type="domain" description="RecX first three-helical" evidence="9">
    <location>
        <begin position="64"/>
        <end position="99"/>
    </location>
</feature>
<keyword evidence="11" id="KW-1185">Reference proteome</keyword>
<dbReference type="GO" id="GO:0006282">
    <property type="term" value="P:regulation of DNA repair"/>
    <property type="evidence" value="ECO:0007669"/>
    <property type="project" value="UniProtKB-UniRule"/>
</dbReference>
<feature type="domain" description="RecX second three-helical" evidence="7">
    <location>
        <begin position="108"/>
        <end position="148"/>
    </location>
</feature>
<evidence type="ECO:0000259" key="8">
    <source>
        <dbReference type="Pfam" id="PF21981"/>
    </source>
</evidence>
<name>A0A511DV65_LENKE</name>
<dbReference type="RefSeq" id="WP_056983169.1">
    <property type="nucleotide sequence ID" value="NZ_BJVK01000004.1"/>
</dbReference>
<dbReference type="GeneID" id="71565986"/>
<protein>
    <recommendedName>
        <fullName evidence="4 6">Regulatory protein RecX</fullName>
    </recommendedName>
</protein>
<proteinExistence type="inferred from homology"/>